<reference evidence="1" key="1">
    <citation type="journal article" date="2020" name="Nature">
        <title>Giant virus diversity and host interactions through global metagenomics.</title>
        <authorList>
            <person name="Schulz F."/>
            <person name="Roux S."/>
            <person name="Paez-Espino D."/>
            <person name="Jungbluth S."/>
            <person name="Walsh D.A."/>
            <person name="Denef V.J."/>
            <person name="McMahon K.D."/>
            <person name="Konstantinidis K.T."/>
            <person name="Eloe-Fadrosh E.A."/>
            <person name="Kyrpides N.C."/>
            <person name="Woyke T."/>
        </authorList>
    </citation>
    <scope>NUCLEOTIDE SEQUENCE</scope>
    <source>
        <strain evidence="1">GVMAG-M-3300023179-91</strain>
    </source>
</reference>
<sequence length="327" mass="38234">MDNNNPFLIDIEEKEEYTIDDYINIHNQLKEKDIDPLLRELYSYKNSFYDYADFKGRCTTGFRQKLIDETALVLPEKNLYKIGNPSNSKNCIVCCTPFARENTEFDKNIDSKSRYIASQQIIKSLEEVGYNGHFYLFNGGFPNPSGKEMKYVGVPYCFKIFMMLEAKKLGFEKVIWIDSGCYAINNPQRLFDILDYQETVFLSLNGNNNYDAMVFQSTINLLNLITDTNLHDASYVLTIVFGLNMKSEMIGRVIEEYYEMVEFGLPFLSIFPEEIVLTALFNKPEYKHLIYYTAESTLLQIHEKDKPMESAKMEGYYFLHRKYKESS</sequence>
<dbReference type="AlphaFoldDB" id="A0A6C0HDS2"/>
<accession>A0A6C0HDS2</accession>
<proteinExistence type="predicted"/>
<organism evidence="1">
    <name type="scientific">viral metagenome</name>
    <dbReference type="NCBI Taxonomy" id="1070528"/>
    <lineage>
        <taxon>unclassified sequences</taxon>
        <taxon>metagenomes</taxon>
        <taxon>organismal metagenomes</taxon>
    </lineage>
</organism>
<evidence type="ECO:0000313" key="1">
    <source>
        <dbReference type="EMBL" id="QHT78316.1"/>
    </source>
</evidence>
<dbReference type="EMBL" id="MN739930">
    <property type="protein sequence ID" value="QHT78316.1"/>
    <property type="molecule type" value="Genomic_DNA"/>
</dbReference>
<protein>
    <submittedName>
        <fullName evidence="1">Uncharacterized protein</fullName>
    </submittedName>
</protein>
<name>A0A6C0HDS2_9ZZZZ</name>